<keyword evidence="2" id="KW-1185">Reference proteome</keyword>
<dbReference type="Proteomes" id="UP001231649">
    <property type="component" value="Chromosome 8"/>
</dbReference>
<accession>A0ACC2QSW3</accession>
<comment type="caution">
    <text evidence="1">The sequence shown here is derived from an EMBL/GenBank/DDBJ whole genome shotgun (WGS) entry which is preliminary data.</text>
</comment>
<evidence type="ECO:0000313" key="1">
    <source>
        <dbReference type="EMBL" id="KAJ8724626.1"/>
    </source>
</evidence>
<organism evidence="1 2">
    <name type="scientific">Mythimna loreyi</name>
    <dbReference type="NCBI Taxonomy" id="667449"/>
    <lineage>
        <taxon>Eukaryota</taxon>
        <taxon>Metazoa</taxon>
        <taxon>Ecdysozoa</taxon>
        <taxon>Arthropoda</taxon>
        <taxon>Hexapoda</taxon>
        <taxon>Insecta</taxon>
        <taxon>Pterygota</taxon>
        <taxon>Neoptera</taxon>
        <taxon>Endopterygota</taxon>
        <taxon>Lepidoptera</taxon>
        <taxon>Glossata</taxon>
        <taxon>Ditrysia</taxon>
        <taxon>Noctuoidea</taxon>
        <taxon>Noctuidae</taxon>
        <taxon>Noctuinae</taxon>
        <taxon>Hadenini</taxon>
        <taxon>Mythimna</taxon>
    </lineage>
</organism>
<protein>
    <submittedName>
        <fullName evidence="1">Uncharacterized protein</fullName>
    </submittedName>
</protein>
<dbReference type="EMBL" id="CM056784">
    <property type="protein sequence ID" value="KAJ8724626.1"/>
    <property type="molecule type" value="Genomic_DNA"/>
</dbReference>
<reference evidence="1" key="1">
    <citation type="submission" date="2023-03" db="EMBL/GenBank/DDBJ databases">
        <title>Chromosome-level genomes of two armyworms, Mythimna separata and Mythimna loreyi, provide insights into the biosynthesis and reception of sex pheromones.</title>
        <authorList>
            <person name="Zhao H."/>
        </authorList>
    </citation>
    <scope>NUCLEOTIDE SEQUENCE</scope>
    <source>
        <strain evidence="1">BeijingLab</strain>
    </source>
</reference>
<proteinExistence type="predicted"/>
<evidence type="ECO:0000313" key="2">
    <source>
        <dbReference type="Proteomes" id="UP001231649"/>
    </source>
</evidence>
<name>A0ACC2QSW3_9NEOP</name>
<sequence length="522" mass="56400">MAQNVYLLLISEKINKMSEKKELEKLPFEAAIDQAGFGLYSYILTSLTGVAIISFVCIVYASTIIIPTSACELETTVSQQGLLAAGPVVGSMLGGILWGYMADTRGRRKMLLVALTGGIIFNLIASISVNWVMLMIFQFIASLFASGLYSMSMSLLSESVPMAKRNIVVLLVSSIFLLSQGIMAVLAIPIIPLTFSHDLDALGITWNSWRTLLVVYSFPSIITAIWLCFMKESPKFAFVKGEEDRAMDILRAIHRVNHLRSTEELQVKGLLQETNAQGVAGGSPKDQIVPLFKHPLLKFTIIMTTLFVFQQVGAFLVWLPTIADKFVRILQTGENTDLSMCGVLALESPPSDNPVPCALNETSLLMVLGVAAMQSVFNIIISLLLGVTGRRNMVLVVTALCGVSGIVVNLVPNAVGSAVFFVVLVMGVVVVGLYTTIIVALFPTHLRALAIALPMTFGRIGTFASIQILNVMLANSCEAGFYLFSSLFAASAIVASFLPDDRRLPSAAPPASTSEEADQKNQ</sequence>
<gene>
    <name evidence="1" type="ORF">PYW08_016100</name>
</gene>